<dbReference type="InterPro" id="IPR001173">
    <property type="entry name" value="Glyco_trans_2-like"/>
</dbReference>
<proteinExistence type="inferred from homology"/>
<dbReference type="PANTHER" id="PTHR43179:SF12">
    <property type="entry name" value="GALACTOFURANOSYLTRANSFERASE GLFT2"/>
    <property type="match status" value="1"/>
</dbReference>
<dbReference type="Proteomes" id="UP000187323">
    <property type="component" value="Unassembled WGS sequence"/>
</dbReference>
<gene>
    <name evidence="6" type="ORF">BSK47_24630</name>
</gene>
<feature type="domain" description="Glycosyltransferase 2-like" evidence="5">
    <location>
        <begin position="16"/>
        <end position="177"/>
    </location>
</feature>
<reference evidence="6 7" key="1">
    <citation type="submission" date="2016-10" db="EMBL/GenBank/DDBJ databases">
        <title>Paenibacillus species isolates.</title>
        <authorList>
            <person name="Beno S.M."/>
        </authorList>
    </citation>
    <scope>NUCLEOTIDE SEQUENCE [LARGE SCALE GENOMIC DNA]</scope>
    <source>
        <strain evidence="6 7">FSL H7-0918</strain>
    </source>
</reference>
<dbReference type="InterPro" id="IPR029044">
    <property type="entry name" value="Nucleotide-diphossugar_trans"/>
</dbReference>
<evidence type="ECO:0000256" key="3">
    <source>
        <dbReference type="ARBA" id="ARBA00022676"/>
    </source>
</evidence>
<dbReference type="Gene3D" id="3.90.550.10">
    <property type="entry name" value="Spore Coat Polysaccharide Biosynthesis Protein SpsA, Chain A"/>
    <property type="match status" value="1"/>
</dbReference>
<name>A0AB36J6E7_9BACL</name>
<dbReference type="SUPFAM" id="SSF53448">
    <property type="entry name" value="Nucleotide-diphospho-sugar transferases"/>
    <property type="match status" value="1"/>
</dbReference>
<comment type="pathway">
    <text evidence="1">Cell wall biogenesis; cell wall polysaccharide biosynthesis.</text>
</comment>
<sequence>MKIIGGIILFNPDIYRLKENVNSILPQVDKLYMIDNCSSNIEEIERAFKGLRNITIVNNIRNFGVAKGLNQIMEIAKTQGADWVLTLDQDSICPNDLIVKSSRYIEKRNIGIICPKIIDTKINVLLTEPNKDIDYEFVNRCITSASLTNVEIWNEIGFFNDELFIDYVDFDYCARLFINNYKILRMNDVALSHQLGDSKIKKLFFKEIRVTNHSAFRKYFIARNITYYIRKYRKVMNVKLEYLRLIKVLTLAILFESNKKEKIKNYFKGILHGLKMDLKND</sequence>
<evidence type="ECO:0000313" key="7">
    <source>
        <dbReference type="Proteomes" id="UP000187323"/>
    </source>
</evidence>
<comment type="caution">
    <text evidence="6">The sequence shown here is derived from an EMBL/GenBank/DDBJ whole genome shotgun (WGS) entry which is preliminary data.</text>
</comment>
<dbReference type="PANTHER" id="PTHR43179">
    <property type="entry name" value="RHAMNOSYLTRANSFERASE WBBL"/>
    <property type="match status" value="1"/>
</dbReference>
<evidence type="ECO:0000256" key="2">
    <source>
        <dbReference type="ARBA" id="ARBA00006739"/>
    </source>
</evidence>
<evidence type="ECO:0000313" key="6">
    <source>
        <dbReference type="EMBL" id="OME13880.1"/>
    </source>
</evidence>
<dbReference type="CDD" id="cd02526">
    <property type="entry name" value="GT2_RfbF_like"/>
    <property type="match status" value="1"/>
</dbReference>
<evidence type="ECO:0000256" key="1">
    <source>
        <dbReference type="ARBA" id="ARBA00004776"/>
    </source>
</evidence>
<organism evidence="6 7">
    <name type="scientific">Paenibacillus odorifer</name>
    <dbReference type="NCBI Taxonomy" id="189426"/>
    <lineage>
        <taxon>Bacteria</taxon>
        <taxon>Bacillati</taxon>
        <taxon>Bacillota</taxon>
        <taxon>Bacilli</taxon>
        <taxon>Bacillales</taxon>
        <taxon>Paenibacillaceae</taxon>
        <taxon>Paenibacillus</taxon>
    </lineage>
</organism>
<accession>A0AB36J6E7</accession>
<dbReference type="Pfam" id="PF00535">
    <property type="entry name" value="Glycos_transf_2"/>
    <property type="match status" value="1"/>
</dbReference>
<keyword evidence="4" id="KW-0808">Transferase</keyword>
<dbReference type="AlphaFoldDB" id="A0AB36J6E7"/>
<evidence type="ECO:0000256" key="4">
    <source>
        <dbReference type="ARBA" id="ARBA00022679"/>
    </source>
</evidence>
<keyword evidence="3" id="KW-0328">Glycosyltransferase</keyword>
<dbReference type="EMBL" id="MPTO01000027">
    <property type="protein sequence ID" value="OME13880.1"/>
    <property type="molecule type" value="Genomic_DNA"/>
</dbReference>
<comment type="similarity">
    <text evidence="2">Belongs to the glycosyltransferase 2 family.</text>
</comment>
<evidence type="ECO:0000259" key="5">
    <source>
        <dbReference type="Pfam" id="PF00535"/>
    </source>
</evidence>
<protein>
    <recommendedName>
        <fullName evidence="5">Glycosyltransferase 2-like domain-containing protein</fullName>
    </recommendedName>
</protein>
<dbReference type="GO" id="GO:0016757">
    <property type="term" value="F:glycosyltransferase activity"/>
    <property type="evidence" value="ECO:0007669"/>
    <property type="project" value="UniProtKB-KW"/>
</dbReference>